<dbReference type="Proteomes" id="UP001216709">
    <property type="component" value="Unassembled WGS sequence"/>
</dbReference>
<dbReference type="GO" id="GO:0004553">
    <property type="term" value="F:hydrolase activity, hydrolyzing O-glycosyl compounds"/>
    <property type="evidence" value="ECO:0007669"/>
    <property type="project" value="InterPro"/>
</dbReference>
<organism evidence="4 5">
    <name type="scientific">Bacillus paralicheniformis</name>
    <dbReference type="NCBI Taxonomy" id="1648923"/>
    <lineage>
        <taxon>Bacteria</taxon>
        <taxon>Bacillati</taxon>
        <taxon>Bacillota</taxon>
        <taxon>Bacilli</taxon>
        <taxon>Bacillales</taxon>
        <taxon>Bacillaceae</taxon>
        <taxon>Bacillus</taxon>
    </lineage>
</organism>
<dbReference type="CDD" id="cd14667">
    <property type="entry name" value="3D_containing_proteins"/>
    <property type="match status" value="1"/>
</dbReference>
<protein>
    <submittedName>
        <fullName evidence="4">3D domain-containing protein</fullName>
    </submittedName>
</protein>
<reference evidence="4" key="1">
    <citation type="submission" date="2022-12" db="EMBL/GenBank/DDBJ databases">
        <title>Draft Genome Sequences of Bacillus licheniformis and Bacillus paralicheniformis strains isolated from Irish skim milk powders.</title>
        <authorList>
            <person name="Lourenco A."/>
            <person name="Li F."/>
            <person name="Geraldine D."/>
            <person name="Tobin J.T."/>
            <person name="Butler F."/>
            <person name="Jordan K."/>
            <person name="Obrien T."/>
        </authorList>
    </citation>
    <scope>NUCLEOTIDE SEQUENCE</scope>
    <source>
        <strain evidence="4">3370</strain>
    </source>
</reference>
<name>A0AAW6KFJ7_9BACI</name>
<evidence type="ECO:0000313" key="4">
    <source>
        <dbReference type="EMBL" id="MDE1454873.1"/>
    </source>
</evidence>
<accession>A0AAW6KFJ7</accession>
<proteinExistence type="predicted"/>
<dbReference type="InterPro" id="IPR036908">
    <property type="entry name" value="RlpA-like_sf"/>
</dbReference>
<keyword evidence="2" id="KW-0175">Coiled coil</keyword>
<dbReference type="AlphaFoldDB" id="A0AAW6KFJ7"/>
<evidence type="ECO:0000256" key="2">
    <source>
        <dbReference type="SAM" id="Coils"/>
    </source>
</evidence>
<dbReference type="InterPro" id="IPR010611">
    <property type="entry name" value="3D_dom"/>
</dbReference>
<dbReference type="InterPro" id="IPR059180">
    <property type="entry name" value="3D_YorM"/>
</dbReference>
<dbReference type="EMBL" id="JARAFO010000215">
    <property type="protein sequence ID" value="MDE1454873.1"/>
    <property type="molecule type" value="Genomic_DNA"/>
</dbReference>
<evidence type="ECO:0000256" key="1">
    <source>
        <dbReference type="ARBA" id="ARBA00022729"/>
    </source>
</evidence>
<keyword evidence="1" id="KW-0732">Signal</keyword>
<dbReference type="Gene3D" id="2.40.40.10">
    <property type="entry name" value="RlpA-like domain"/>
    <property type="match status" value="1"/>
</dbReference>
<dbReference type="SUPFAM" id="SSF50685">
    <property type="entry name" value="Barwin-like endoglucanases"/>
    <property type="match status" value="1"/>
</dbReference>
<feature type="domain" description="3D" evidence="3">
    <location>
        <begin position="149"/>
        <end position="213"/>
    </location>
</feature>
<evidence type="ECO:0000313" key="5">
    <source>
        <dbReference type="Proteomes" id="UP001216709"/>
    </source>
</evidence>
<sequence>MARLWLYYVRDYAQSHYSQKPYSKERNDFIGILTNFTLTAQLFSGHCPADQPPEPPRITPEQAAIQSAESRNRELTKEITKKDAKIQALEDEIKALKKTKKKPAPTATKTSAWRTFTMTAYTAFCAEGCTGITKTGVDVSHSIYYEGARVIAVDPSVIALGSTVEVRIADGSSFRAKAIDTGGAIKGARLDLLVANESDALQFGRQSVELRVIK</sequence>
<dbReference type="RefSeq" id="WP_274685756.1">
    <property type="nucleotide sequence ID" value="NZ_JARAFO010000215.1"/>
</dbReference>
<dbReference type="PANTHER" id="PTHR39160:SF6">
    <property type="entry name" value="CELL WALL-BINDING PROTEIN YOCH"/>
    <property type="match status" value="1"/>
</dbReference>
<dbReference type="Pfam" id="PF06725">
    <property type="entry name" value="3D"/>
    <property type="match status" value="1"/>
</dbReference>
<evidence type="ECO:0000259" key="3">
    <source>
        <dbReference type="Pfam" id="PF06725"/>
    </source>
</evidence>
<gene>
    <name evidence="4" type="ORF">PVN32_22255</name>
</gene>
<dbReference type="PANTHER" id="PTHR39160">
    <property type="entry name" value="CELL WALL-BINDING PROTEIN YOCH"/>
    <property type="match status" value="1"/>
</dbReference>
<dbReference type="InterPro" id="IPR051933">
    <property type="entry name" value="Resuscitation_pf_RpfB"/>
</dbReference>
<feature type="coiled-coil region" evidence="2">
    <location>
        <begin position="65"/>
        <end position="99"/>
    </location>
</feature>
<comment type="caution">
    <text evidence="4">The sequence shown here is derived from an EMBL/GenBank/DDBJ whole genome shotgun (WGS) entry which is preliminary data.</text>
</comment>
<dbReference type="GO" id="GO:0019867">
    <property type="term" value="C:outer membrane"/>
    <property type="evidence" value="ECO:0007669"/>
    <property type="project" value="InterPro"/>
</dbReference>
<dbReference type="GO" id="GO:0009254">
    <property type="term" value="P:peptidoglycan turnover"/>
    <property type="evidence" value="ECO:0007669"/>
    <property type="project" value="InterPro"/>
</dbReference>